<sequence>MKKLALLIGLLVVPALFLTSCDRGDDPSDPTAISTPAFTLMADYMVQNNLDINNILTNTDGEKFVKAPPATADLVDGFLSKYYIMDIRNSTDFLAAHVNGAKNVAFADILTDAANATKPILVVCYTGQTACYATGLLRMYGYAHTFALKWGMSGWNSNNATPWNNSIGNPAQGHANWTNTGAPTNIVYEAPTITSLSTNGETILKERVEAIVTLGFQGVNGTDVIANPGNYFINNYFSETDYLGFGHINGAYRINPLKLSDDSYLGLNPANNAKVVTYCYTGQTSAVITACLRVLGYDAYSLKFGMNGLYNSNPVWTSNKWSASVSKDFPTVSN</sequence>
<keyword evidence="1" id="KW-0732">Signal</keyword>
<reference evidence="3 4" key="1">
    <citation type="submission" date="2022-09" db="EMBL/GenBank/DDBJ databases">
        <title>Genome sequencing of Flavivirga sp. MEBiC05379.</title>
        <authorList>
            <person name="Oh H.-M."/>
            <person name="Kwon K.K."/>
            <person name="Park M.J."/>
            <person name="Yang S.-H."/>
        </authorList>
    </citation>
    <scope>NUCLEOTIDE SEQUENCE [LARGE SCALE GENOMIC DNA]</scope>
    <source>
        <strain evidence="3 4">MEBiC05379</strain>
    </source>
</reference>
<dbReference type="EMBL" id="JAODOP010000004">
    <property type="protein sequence ID" value="MEF3835995.1"/>
    <property type="molecule type" value="Genomic_DNA"/>
</dbReference>
<dbReference type="Gene3D" id="3.40.250.10">
    <property type="entry name" value="Rhodanese-like domain"/>
    <property type="match status" value="2"/>
</dbReference>
<gene>
    <name evidence="3" type="ORF">N1F79_22925</name>
</gene>
<dbReference type="PANTHER" id="PTHR43031:SF1">
    <property type="entry name" value="PYRIDINE NUCLEOTIDE-DISULPHIDE OXIDOREDUCTASE"/>
    <property type="match status" value="1"/>
</dbReference>
<dbReference type="SMART" id="SM00450">
    <property type="entry name" value="RHOD"/>
    <property type="match status" value="2"/>
</dbReference>
<feature type="signal peptide" evidence="1">
    <location>
        <begin position="1"/>
        <end position="24"/>
    </location>
</feature>
<evidence type="ECO:0000256" key="1">
    <source>
        <dbReference type="SAM" id="SignalP"/>
    </source>
</evidence>
<dbReference type="InterPro" id="IPR050229">
    <property type="entry name" value="GlpE_sulfurtransferase"/>
</dbReference>
<dbReference type="RefSeq" id="WP_303308269.1">
    <property type="nucleotide sequence ID" value="NZ_JAODOP010000004.1"/>
</dbReference>
<keyword evidence="4" id="KW-1185">Reference proteome</keyword>
<dbReference type="Pfam" id="PF00581">
    <property type="entry name" value="Rhodanese"/>
    <property type="match status" value="2"/>
</dbReference>
<proteinExistence type="predicted"/>
<evidence type="ECO:0000313" key="3">
    <source>
        <dbReference type="EMBL" id="MEF3835995.1"/>
    </source>
</evidence>
<feature type="domain" description="Rhodanese" evidence="2">
    <location>
        <begin position="246"/>
        <end position="318"/>
    </location>
</feature>
<dbReference type="PROSITE" id="PS51257">
    <property type="entry name" value="PROKAR_LIPOPROTEIN"/>
    <property type="match status" value="1"/>
</dbReference>
<dbReference type="PROSITE" id="PS50206">
    <property type="entry name" value="RHODANESE_3"/>
    <property type="match status" value="2"/>
</dbReference>
<evidence type="ECO:0000259" key="2">
    <source>
        <dbReference type="PROSITE" id="PS50206"/>
    </source>
</evidence>
<dbReference type="CDD" id="cd00158">
    <property type="entry name" value="RHOD"/>
    <property type="match status" value="2"/>
</dbReference>
<evidence type="ECO:0000313" key="4">
    <source>
        <dbReference type="Proteomes" id="UP001337305"/>
    </source>
</evidence>
<dbReference type="InterPro" id="IPR001763">
    <property type="entry name" value="Rhodanese-like_dom"/>
</dbReference>
<dbReference type="Proteomes" id="UP001337305">
    <property type="component" value="Unassembled WGS sequence"/>
</dbReference>
<accession>A0ABU7Y1P5</accession>
<protein>
    <submittedName>
        <fullName evidence="3">Rhodanese-like domain-containing protein</fullName>
    </submittedName>
</protein>
<comment type="caution">
    <text evidence="3">The sequence shown here is derived from an EMBL/GenBank/DDBJ whole genome shotgun (WGS) entry which is preliminary data.</text>
</comment>
<dbReference type="SUPFAM" id="SSF52821">
    <property type="entry name" value="Rhodanese/Cell cycle control phosphatase"/>
    <property type="match status" value="2"/>
</dbReference>
<organism evidence="3 4">
    <name type="scientific">Flavivirga spongiicola</name>
    <dbReference type="NCBI Taxonomy" id="421621"/>
    <lineage>
        <taxon>Bacteria</taxon>
        <taxon>Pseudomonadati</taxon>
        <taxon>Bacteroidota</taxon>
        <taxon>Flavobacteriia</taxon>
        <taxon>Flavobacteriales</taxon>
        <taxon>Flavobacteriaceae</taxon>
        <taxon>Flavivirga</taxon>
    </lineage>
</organism>
<name>A0ABU7Y1P5_9FLAO</name>
<dbReference type="InterPro" id="IPR036873">
    <property type="entry name" value="Rhodanese-like_dom_sf"/>
</dbReference>
<dbReference type="PANTHER" id="PTHR43031">
    <property type="entry name" value="FAD-DEPENDENT OXIDOREDUCTASE"/>
    <property type="match status" value="1"/>
</dbReference>
<feature type="chain" id="PRO_5046080801" evidence="1">
    <location>
        <begin position="25"/>
        <end position="334"/>
    </location>
</feature>
<feature type="domain" description="Rhodanese" evidence="2">
    <location>
        <begin position="78"/>
        <end position="164"/>
    </location>
</feature>